<protein>
    <submittedName>
        <fullName evidence="1">Uncharacterized protein</fullName>
    </submittedName>
</protein>
<organism evidence="1">
    <name type="scientific">marine sediment metagenome</name>
    <dbReference type="NCBI Taxonomy" id="412755"/>
    <lineage>
        <taxon>unclassified sequences</taxon>
        <taxon>metagenomes</taxon>
        <taxon>ecological metagenomes</taxon>
    </lineage>
</organism>
<sequence length="83" mass="10034">MEPGSKKTKYWCQHDLLINQVNYLKEVTKWVLKEGYILKKKRWLSRRQGLEKEAGLRRILSSQQIHIYYKYGLLKCQYPAAFK</sequence>
<reference evidence="1" key="1">
    <citation type="journal article" date="2015" name="Nature">
        <title>Complex archaea that bridge the gap between prokaryotes and eukaryotes.</title>
        <authorList>
            <person name="Spang A."/>
            <person name="Saw J.H."/>
            <person name="Jorgensen S.L."/>
            <person name="Zaremba-Niedzwiedzka K."/>
            <person name="Martijn J."/>
            <person name="Lind A.E."/>
            <person name="van Eijk R."/>
            <person name="Schleper C."/>
            <person name="Guy L."/>
            <person name="Ettema T.J."/>
        </authorList>
    </citation>
    <scope>NUCLEOTIDE SEQUENCE</scope>
</reference>
<name>A0A0F9NQJ0_9ZZZZ</name>
<dbReference type="AlphaFoldDB" id="A0A0F9NQJ0"/>
<proteinExistence type="predicted"/>
<comment type="caution">
    <text evidence="1">The sequence shown here is derived from an EMBL/GenBank/DDBJ whole genome shotgun (WGS) entry which is preliminary data.</text>
</comment>
<evidence type="ECO:0000313" key="1">
    <source>
        <dbReference type="EMBL" id="KKN21760.1"/>
    </source>
</evidence>
<gene>
    <name evidence="1" type="ORF">LCGC14_0922060</name>
</gene>
<accession>A0A0F9NQJ0</accession>
<dbReference type="EMBL" id="LAZR01003121">
    <property type="protein sequence ID" value="KKN21760.1"/>
    <property type="molecule type" value="Genomic_DNA"/>
</dbReference>